<feature type="transmembrane region" description="Helical" evidence="9">
    <location>
        <begin position="159"/>
        <end position="179"/>
    </location>
</feature>
<evidence type="ECO:0000256" key="9">
    <source>
        <dbReference type="SAM" id="Phobius"/>
    </source>
</evidence>
<feature type="transmembrane region" description="Helical" evidence="9">
    <location>
        <begin position="42"/>
        <end position="66"/>
    </location>
</feature>
<reference evidence="12 13" key="1">
    <citation type="submission" date="2022-07" db="EMBL/GenBank/DDBJ databases">
        <authorList>
            <person name="Li W.-J."/>
            <person name="Deng Q.-Q."/>
        </authorList>
    </citation>
    <scope>NUCLEOTIDE SEQUENCE [LARGE SCALE GENOMIC DNA]</scope>
    <source>
        <strain evidence="12 13">SYSU M60028</strain>
    </source>
</reference>
<evidence type="ECO:0000313" key="12">
    <source>
        <dbReference type="EMBL" id="MCP8939986.1"/>
    </source>
</evidence>
<feature type="transmembrane region" description="Helical" evidence="9">
    <location>
        <begin position="191"/>
        <end position="213"/>
    </location>
</feature>
<keyword evidence="13" id="KW-1185">Reference proteome</keyword>
<feature type="transmembrane region" description="Helical" evidence="9">
    <location>
        <begin position="621"/>
        <end position="646"/>
    </location>
</feature>
<feature type="domain" description="Tripartite ATP-independent periplasmic transporters DctQ component" evidence="10">
    <location>
        <begin position="62"/>
        <end position="173"/>
    </location>
</feature>
<evidence type="ECO:0000256" key="3">
    <source>
        <dbReference type="ARBA" id="ARBA00022475"/>
    </source>
</evidence>
<evidence type="ECO:0000256" key="5">
    <source>
        <dbReference type="ARBA" id="ARBA00022692"/>
    </source>
</evidence>
<keyword evidence="2 8" id="KW-0813">Transport</keyword>
<feature type="transmembrane region" description="Helical" evidence="9">
    <location>
        <begin position="584"/>
        <end position="609"/>
    </location>
</feature>
<keyword evidence="7 9" id="KW-0472">Membrane</keyword>
<feature type="transmembrane region" description="Helical" evidence="9">
    <location>
        <begin position="532"/>
        <end position="554"/>
    </location>
</feature>
<comment type="subcellular location">
    <subcellularLocation>
        <location evidence="1 8">Cell inner membrane</location>
        <topology evidence="1 8">Multi-pass membrane protein</topology>
    </subcellularLocation>
</comment>
<dbReference type="PANTHER" id="PTHR33362:SF5">
    <property type="entry name" value="C4-DICARBOXYLATE TRAP TRANSPORTER LARGE PERMEASE PROTEIN DCTM"/>
    <property type="match status" value="1"/>
</dbReference>
<evidence type="ECO:0000256" key="2">
    <source>
        <dbReference type="ARBA" id="ARBA00022448"/>
    </source>
</evidence>
<dbReference type="InterPro" id="IPR004681">
    <property type="entry name" value="TRAP_DctM"/>
</dbReference>
<feature type="transmembrane region" description="Helical" evidence="9">
    <location>
        <begin position="441"/>
        <end position="463"/>
    </location>
</feature>
<dbReference type="RefSeq" id="WP_254744207.1">
    <property type="nucleotide sequence ID" value="NZ_JANCLU010000016.1"/>
</dbReference>
<proteinExistence type="predicted"/>
<evidence type="ECO:0000256" key="7">
    <source>
        <dbReference type="ARBA" id="ARBA00023136"/>
    </source>
</evidence>
<evidence type="ECO:0000256" key="1">
    <source>
        <dbReference type="ARBA" id="ARBA00004429"/>
    </source>
</evidence>
<feature type="transmembrane region" description="Helical" evidence="9">
    <location>
        <begin position="506"/>
        <end position="526"/>
    </location>
</feature>
<keyword evidence="3" id="KW-1003">Cell membrane</keyword>
<feature type="transmembrane region" description="Helical" evidence="9">
    <location>
        <begin position="78"/>
        <end position="96"/>
    </location>
</feature>
<feature type="transmembrane region" description="Helical" evidence="9">
    <location>
        <begin position="395"/>
        <end position="420"/>
    </location>
</feature>
<evidence type="ECO:0000256" key="4">
    <source>
        <dbReference type="ARBA" id="ARBA00022519"/>
    </source>
</evidence>
<evidence type="ECO:0000313" key="13">
    <source>
        <dbReference type="Proteomes" id="UP001205890"/>
    </source>
</evidence>
<evidence type="ECO:0000259" key="11">
    <source>
        <dbReference type="Pfam" id="PF06808"/>
    </source>
</evidence>
<dbReference type="InterPro" id="IPR055348">
    <property type="entry name" value="DctQ"/>
</dbReference>
<dbReference type="PANTHER" id="PTHR33362">
    <property type="entry name" value="SIALIC ACID TRAP TRANSPORTER PERMEASE PROTEIN SIAT-RELATED"/>
    <property type="match status" value="1"/>
</dbReference>
<comment type="caution">
    <text evidence="12">The sequence shown here is derived from an EMBL/GenBank/DDBJ whole genome shotgun (WGS) entry which is preliminary data.</text>
</comment>
<dbReference type="Pfam" id="PF06808">
    <property type="entry name" value="DctM"/>
    <property type="match status" value="1"/>
</dbReference>
<dbReference type="Proteomes" id="UP001205890">
    <property type="component" value="Unassembled WGS sequence"/>
</dbReference>
<feature type="transmembrane region" description="Helical" evidence="9">
    <location>
        <begin position="116"/>
        <end position="138"/>
    </location>
</feature>
<protein>
    <submittedName>
        <fullName evidence="12">TRAP transporter large permease</fullName>
    </submittedName>
</protein>
<feature type="domain" description="TRAP C4-dicarboxylate transport system permease DctM subunit" evidence="11">
    <location>
        <begin position="233"/>
        <end position="645"/>
    </location>
</feature>
<feature type="transmembrane region" description="Helical" evidence="9">
    <location>
        <begin position="362"/>
        <end position="389"/>
    </location>
</feature>
<name>A0ABT1LFW4_9HYPH</name>
<evidence type="ECO:0000256" key="8">
    <source>
        <dbReference type="RuleBase" id="RU369079"/>
    </source>
</evidence>
<keyword evidence="5 9" id="KW-0812">Transmembrane</keyword>
<dbReference type="EMBL" id="JANCLU010000016">
    <property type="protein sequence ID" value="MCP8939986.1"/>
    <property type="molecule type" value="Genomic_DNA"/>
</dbReference>
<evidence type="ECO:0000256" key="6">
    <source>
        <dbReference type="ARBA" id="ARBA00022989"/>
    </source>
</evidence>
<sequence length="654" mass="68275">MTSEPTSGQPIAGEFLGAATDYTGRRAILRAGEALASFNRKVASLGVVVMLLTGILSLVDIIVFRWLLNSPIAGSNEIFGTVFAVAIAAVLASGLSQRATLEVDIMAGRLPARTVAAMRMVGSFLYLFCLVLLAVAVFEQAATAYRMGTLTAIQQWKLWPFYTGIFALVVLCVPSHALTALDLAAQWGKSLAGTVALFGGISLLATLVVLYGVSQPRPALASDPVLAATIAIFVLWVAILLFVPLAAAMIATAIVGIAATFGFSASLNIAGSETIGLLTSSELAIIPYFLLMGGFAVAGGMAGDIYRLAHAAFAPFRGGLALATIGGCAGFGALTGSSIATVISIGSAAYPEMKNRGYDPGLAAGSIAAGGTLGQLIPPSTVVVVYSVLVEQSIGAMYVAILVPAFLTVLMYSGTILALVRLNKRLAPAGQRWDLGELRVATVNCIPAIALFGVVLGGMAFGVVTATEAASLGAVFAFVVALWRGKLSKGAFWTIAAETTRSTSMIYFLIIGALVLTFFFGSSTITQSITKGILGLGLPNWGVILLLVVFYIIMGMFMDSMTIMMITASMAASIIQGLGYDLLWWGIVMVVLVEIGVLTPPFGMNLFVLKTVAPDIALSRVYKGVLPFVVSDAVKVALMLFFPALVTWLPNALR</sequence>
<feature type="transmembrane region" description="Helical" evidence="9">
    <location>
        <begin position="249"/>
        <end position="271"/>
    </location>
</feature>
<keyword evidence="6 9" id="KW-1133">Transmembrane helix</keyword>
<organism evidence="12 13">
    <name type="scientific">Alsobacter ponti</name>
    <dbReference type="NCBI Taxonomy" id="2962936"/>
    <lineage>
        <taxon>Bacteria</taxon>
        <taxon>Pseudomonadati</taxon>
        <taxon>Pseudomonadota</taxon>
        <taxon>Alphaproteobacteria</taxon>
        <taxon>Hyphomicrobiales</taxon>
        <taxon>Alsobacteraceae</taxon>
        <taxon>Alsobacter</taxon>
    </lineage>
</organism>
<feature type="transmembrane region" description="Helical" evidence="9">
    <location>
        <begin position="225"/>
        <end position="243"/>
    </location>
</feature>
<accession>A0ABT1LFW4</accession>
<comment type="function">
    <text evidence="8">Part of the tripartite ATP-independent periplasmic (TRAP) transport system.</text>
</comment>
<keyword evidence="4 8" id="KW-0997">Cell inner membrane</keyword>
<feature type="transmembrane region" description="Helical" evidence="9">
    <location>
        <begin position="283"/>
        <end position="302"/>
    </location>
</feature>
<feature type="transmembrane region" description="Helical" evidence="9">
    <location>
        <begin position="469"/>
        <end position="485"/>
    </location>
</feature>
<gene>
    <name evidence="12" type="ORF">NK718_15780</name>
</gene>
<feature type="transmembrane region" description="Helical" evidence="9">
    <location>
        <begin position="322"/>
        <end position="350"/>
    </location>
</feature>
<dbReference type="InterPro" id="IPR010656">
    <property type="entry name" value="DctM"/>
</dbReference>
<evidence type="ECO:0000259" key="10">
    <source>
        <dbReference type="Pfam" id="PF04290"/>
    </source>
</evidence>
<dbReference type="Pfam" id="PF04290">
    <property type="entry name" value="DctQ"/>
    <property type="match status" value="1"/>
</dbReference>